<keyword evidence="2" id="KW-1185">Reference proteome</keyword>
<proteinExistence type="predicted"/>
<accession>A0AAN8IXV3</accession>
<comment type="caution">
    <text evidence="1">The sequence shown here is derived from an EMBL/GenBank/DDBJ whole genome shotgun (WGS) entry which is preliminary data.</text>
</comment>
<gene>
    <name evidence="1" type="ORF">SNE40_022655</name>
</gene>
<dbReference type="Proteomes" id="UP001347796">
    <property type="component" value="Unassembled WGS sequence"/>
</dbReference>
<organism evidence="1 2">
    <name type="scientific">Patella caerulea</name>
    <name type="common">Rayed Mediterranean limpet</name>
    <dbReference type="NCBI Taxonomy" id="87958"/>
    <lineage>
        <taxon>Eukaryota</taxon>
        <taxon>Metazoa</taxon>
        <taxon>Spiralia</taxon>
        <taxon>Lophotrochozoa</taxon>
        <taxon>Mollusca</taxon>
        <taxon>Gastropoda</taxon>
        <taxon>Patellogastropoda</taxon>
        <taxon>Patelloidea</taxon>
        <taxon>Patellidae</taxon>
        <taxon>Patella</taxon>
    </lineage>
</organism>
<reference evidence="1 2" key="1">
    <citation type="submission" date="2024-01" db="EMBL/GenBank/DDBJ databases">
        <title>The genome of the rayed Mediterranean limpet Patella caerulea (Linnaeus, 1758).</title>
        <authorList>
            <person name="Anh-Thu Weber A."/>
            <person name="Halstead-Nussloch G."/>
        </authorList>
    </citation>
    <scope>NUCLEOTIDE SEQUENCE [LARGE SCALE GENOMIC DNA]</scope>
    <source>
        <strain evidence="1">AATW-2023a</strain>
        <tissue evidence="1">Whole specimen</tissue>
    </source>
</reference>
<evidence type="ECO:0000313" key="1">
    <source>
        <dbReference type="EMBL" id="KAK6165814.1"/>
    </source>
</evidence>
<dbReference type="EMBL" id="JAZGQO010000021">
    <property type="protein sequence ID" value="KAK6165814.1"/>
    <property type="molecule type" value="Genomic_DNA"/>
</dbReference>
<name>A0AAN8IXV3_PATCE</name>
<sequence length="176" mass="20056">MMKKRKNPLPEVRIEDCDQNEINGPVASKTSLFSDSCHSVSLYLPLRSLSLPSVLSSGSYVSACESLHCDATVTESLTKNTEGICEHFKISSLEDGGDSDYTNEDSSDDEDPRFVLREMVDVPYVIKGLMGRYYSDCTDFFCDLDLLDMRRSEIVREVNSFRIKRDTQIYRPLYSY</sequence>
<protein>
    <submittedName>
        <fullName evidence="1">Uncharacterized protein</fullName>
    </submittedName>
</protein>
<dbReference type="AlphaFoldDB" id="A0AAN8IXV3"/>
<evidence type="ECO:0000313" key="2">
    <source>
        <dbReference type="Proteomes" id="UP001347796"/>
    </source>
</evidence>